<sequence length="157" mass="17601">MKTPFTTILWTGFLVGLLDGIAAIVNFLVSGGGNPVRIFYYIASGVFGKTAFVAGNQMLFWGLLFHFMIAYIFTAFYFWLYPKVNFFSTHVILSGMIYGIVVWIVMNLLVLPLSNTPKLPFSSTQAIIGIGIHMFLVGLPISLLMHQYFTGYQHKKA</sequence>
<gene>
    <name evidence="2" type="ORF">GXP67_17570</name>
</gene>
<feature type="transmembrane region" description="Helical" evidence="1">
    <location>
        <begin position="92"/>
        <end position="114"/>
    </location>
</feature>
<name>A0A6C0GJR8_9BACT</name>
<evidence type="ECO:0000313" key="3">
    <source>
        <dbReference type="Proteomes" id="UP000480178"/>
    </source>
</evidence>
<feature type="transmembrane region" description="Helical" evidence="1">
    <location>
        <begin position="6"/>
        <end position="29"/>
    </location>
</feature>
<feature type="transmembrane region" description="Helical" evidence="1">
    <location>
        <begin position="126"/>
        <end position="146"/>
    </location>
</feature>
<evidence type="ECO:0000256" key="1">
    <source>
        <dbReference type="SAM" id="Phobius"/>
    </source>
</evidence>
<dbReference type="Proteomes" id="UP000480178">
    <property type="component" value="Chromosome"/>
</dbReference>
<keyword evidence="1" id="KW-0472">Membrane</keyword>
<evidence type="ECO:0000313" key="2">
    <source>
        <dbReference type="EMBL" id="QHT68321.1"/>
    </source>
</evidence>
<keyword evidence="1" id="KW-0812">Transmembrane</keyword>
<proteinExistence type="predicted"/>
<reference evidence="2 3" key="1">
    <citation type="submission" date="2020-01" db="EMBL/GenBank/DDBJ databases">
        <authorList>
            <person name="Kim M.K."/>
        </authorList>
    </citation>
    <scope>NUCLEOTIDE SEQUENCE [LARGE SCALE GENOMIC DNA]</scope>
    <source>
        <strain evidence="2 3">172606-1</strain>
    </source>
</reference>
<protein>
    <submittedName>
        <fullName evidence="2">DUF1440 domain-containing protein</fullName>
    </submittedName>
</protein>
<dbReference type="RefSeq" id="WP_162444335.1">
    <property type="nucleotide sequence ID" value="NZ_CP048222.1"/>
</dbReference>
<keyword evidence="3" id="KW-1185">Reference proteome</keyword>
<dbReference type="AlphaFoldDB" id="A0A6C0GJR8"/>
<feature type="transmembrane region" description="Helical" evidence="1">
    <location>
        <begin position="60"/>
        <end position="80"/>
    </location>
</feature>
<dbReference type="EMBL" id="CP048222">
    <property type="protein sequence ID" value="QHT68321.1"/>
    <property type="molecule type" value="Genomic_DNA"/>
</dbReference>
<accession>A0A6C0GJR8</accession>
<organism evidence="2 3">
    <name type="scientific">Rhodocytophaga rosea</name>
    <dbReference type="NCBI Taxonomy" id="2704465"/>
    <lineage>
        <taxon>Bacteria</taxon>
        <taxon>Pseudomonadati</taxon>
        <taxon>Bacteroidota</taxon>
        <taxon>Cytophagia</taxon>
        <taxon>Cytophagales</taxon>
        <taxon>Rhodocytophagaceae</taxon>
        <taxon>Rhodocytophaga</taxon>
    </lineage>
</organism>
<dbReference type="KEGG" id="rhoz:GXP67_17570"/>
<keyword evidence="1" id="KW-1133">Transmembrane helix</keyword>